<accession>A0ABV7YWD8</accession>
<organism evidence="9 10">
    <name type="scientific">Lacihabitans lacunae</name>
    <dbReference type="NCBI Taxonomy" id="1028214"/>
    <lineage>
        <taxon>Bacteria</taxon>
        <taxon>Pseudomonadati</taxon>
        <taxon>Bacteroidota</taxon>
        <taxon>Cytophagia</taxon>
        <taxon>Cytophagales</taxon>
        <taxon>Leadbetterellaceae</taxon>
        <taxon>Lacihabitans</taxon>
    </lineage>
</organism>
<gene>
    <name evidence="9" type="ORF">ACFOOI_11860</name>
</gene>
<keyword evidence="3 9" id="KW-0489">Methyltransferase</keyword>
<dbReference type="GO" id="GO:0032259">
    <property type="term" value="P:methylation"/>
    <property type="evidence" value="ECO:0007669"/>
    <property type="project" value="UniProtKB-KW"/>
</dbReference>
<evidence type="ECO:0000256" key="1">
    <source>
        <dbReference type="ARBA" id="ARBA00006594"/>
    </source>
</evidence>
<proteinExistence type="inferred from homology"/>
<keyword evidence="4" id="KW-0808">Transferase</keyword>
<evidence type="ECO:0000259" key="8">
    <source>
        <dbReference type="Pfam" id="PF22837"/>
    </source>
</evidence>
<dbReference type="InterPro" id="IPR050953">
    <property type="entry name" value="N4_N6_ade-DNA_methylase"/>
</dbReference>
<reference evidence="10" key="1">
    <citation type="journal article" date="2019" name="Int. J. Syst. Evol. Microbiol.">
        <title>The Global Catalogue of Microorganisms (GCM) 10K type strain sequencing project: providing services to taxonomists for standard genome sequencing and annotation.</title>
        <authorList>
            <consortium name="The Broad Institute Genomics Platform"/>
            <consortium name="The Broad Institute Genome Sequencing Center for Infectious Disease"/>
            <person name="Wu L."/>
            <person name="Ma J."/>
        </authorList>
    </citation>
    <scope>NUCLEOTIDE SEQUENCE [LARGE SCALE GENOMIC DNA]</scope>
    <source>
        <strain evidence="10">CECT 7956</strain>
    </source>
</reference>
<dbReference type="SUPFAM" id="SSF53335">
    <property type="entry name" value="S-adenosyl-L-methionine-dependent methyltransferases"/>
    <property type="match status" value="1"/>
</dbReference>
<dbReference type="Proteomes" id="UP001595616">
    <property type="component" value="Unassembled WGS sequence"/>
</dbReference>
<keyword evidence="5" id="KW-0949">S-adenosyl-L-methionine</keyword>
<keyword evidence="10" id="KW-1185">Reference proteome</keyword>
<dbReference type="GO" id="GO:0008168">
    <property type="term" value="F:methyltransferase activity"/>
    <property type="evidence" value="ECO:0007669"/>
    <property type="project" value="UniProtKB-KW"/>
</dbReference>
<evidence type="ECO:0000259" key="7">
    <source>
        <dbReference type="Pfam" id="PF07669"/>
    </source>
</evidence>
<evidence type="ECO:0000256" key="5">
    <source>
        <dbReference type="ARBA" id="ARBA00022691"/>
    </source>
</evidence>
<dbReference type="PANTHER" id="PTHR33841">
    <property type="entry name" value="DNA METHYLTRANSFERASE YEEA-RELATED"/>
    <property type="match status" value="1"/>
</dbReference>
<protein>
    <recommendedName>
        <fullName evidence="2">site-specific DNA-methyltransferase (adenine-specific)</fullName>
        <ecNumber evidence="2">2.1.1.72</ecNumber>
    </recommendedName>
</protein>
<dbReference type="PANTHER" id="PTHR33841:SF5">
    <property type="entry name" value="DNA METHYLASE (MODIFICATION METHYLASE) (METHYLTRANSFERASE)-RELATED"/>
    <property type="match status" value="1"/>
</dbReference>
<dbReference type="InterPro" id="IPR002052">
    <property type="entry name" value="DNA_methylase_N6_adenine_CS"/>
</dbReference>
<dbReference type="Pfam" id="PF22837">
    <property type="entry name" value="M_Eco57I_C"/>
    <property type="match status" value="1"/>
</dbReference>
<comment type="similarity">
    <text evidence="1">Belongs to the N(4)/N(6)-methyltransferase family.</text>
</comment>
<dbReference type="EC" id="2.1.1.72" evidence="2"/>
<sequence>MTNQKSTGSYYTPSYLASFISKRVLSHFENRTRMSILEPSVGDGAFISELDKEENLNINLTALDINKVELKTASKKWSKKTASFEKVDFLEYLTEKQFSVVIGNPPYVKKNILTSKQIELSKEIHANENLTEASVKNIWTTFLVKANTLLAKNGILAFVLPSELLQVKFAEEIREYLKTEFERIEIFTFNDLMFECKGQDTIVLFAYKKAVQKGEFFTNILSRESLEKNNFVLRKNNLLVESNVKWTHHFLTSDELTFIDNLKKELKTVNDYSDSKPGIVTAANKFFIIDKETEENYNLSSYTKPIIQKGFFVNGSVVFNEDDIQKLEKNKRPTKLLQLNENDKISKKLREYLDIGELKQIQERYKCKIRNKWYVIPNISEKPDAFFFKRSHLYPKLLKNSSNALVTDSAYKVKMRNGYDLNSFIYSFYNTLTLLLSELEGRYYGGGVLELIPSEFKKLPIPYKEISEEQFEKFTSEFEKKTNIEEILSANDFNILNPTLGINNEDLNRLTDIRNKLKKKRLRN</sequence>
<evidence type="ECO:0000256" key="6">
    <source>
        <dbReference type="ARBA" id="ARBA00047942"/>
    </source>
</evidence>
<dbReference type="Gene3D" id="3.40.50.150">
    <property type="entry name" value="Vaccinia Virus protein VP39"/>
    <property type="match status" value="1"/>
</dbReference>
<evidence type="ECO:0000256" key="3">
    <source>
        <dbReference type="ARBA" id="ARBA00022603"/>
    </source>
</evidence>
<dbReference type="InterPro" id="IPR029063">
    <property type="entry name" value="SAM-dependent_MTases_sf"/>
</dbReference>
<dbReference type="EMBL" id="JBHRYQ010000001">
    <property type="protein sequence ID" value="MFC3811350.1"/>
    <property type="molecule type" value="Genomic_DNA"/>
</dbReference>
<dbReference type="PROSITE" id="PS00092">
    <property type="entry name" value="N6_MTASE"/>
    <property type="match status" value="1"/>
</dbReference>
<evidence type="ECO:0000256" key="4">
    <source>
        <dbReference type="ARBA" id="ARBA00022679"/>
    </source>
</evidence>
<dbReference type="InterPro" id="IPR011639">
    <property type="entry name" value="MethylTrfase_TaqI-like_dom"/>
</dbReference>
<comment type="catalytic activity">
    <reaction evidence="6">
        <text>a 2'-deoxyadenosine in DNA + S-adenosyl-L-methionine = an N(6)-methyl-2'-deoxyadenosine in DNA + S-adenosyl-L-homocysteine + H(+)</text>
        <dbReference type="Rhea" id="RHEA:15197"/>
        <dbReference type="Rhea" id="RHEA-COMP:12418"/>
        <dbReference type="Rhea" id="RHEA-COMP:12419"/>
        <dbReference type="ChEBI" id="CHEBI:15378"/>
        <dbReference type="ChEBI" id="CHEBI:57856"/>
        <dbReference type="ChEBI" id="CHEBI:59789"/>
        <dbReference type="ChEBI" id="CHEBI:90615"/>
        <dbReference type="ChEBI" id="CHEBI:90616"/>
        <dbReference type="EC" id="2.1.1.72"/>
    </reaction>
</comment>
<name>A0ABV7YWD8_9BACT</name>
<dbReference type="RefSeq" id="WP_379838191.1">
    <property type="nucleotide sequence ID" value="NZ_JBHRYQ010000001.1"/>
</dbReference>
<dbReference type="PRINTS" id="PR00507">
    <property type="entry name" value="N12N6MTFRASE"/>
</dbReference>
<comment type="caution">
    <text evidence="9">The sequence shown here is derived from an EMBL/GenBank/DDBJ whole genome shotgun (WGS) entry which is preliminary data.</text>
</comment>
<feature type="domain" description="Type II methyltransferase M.TaqI-like" evidence="7">
    <location>
        <begin position="52"/>
        <end position="191"/>
    </location>
</feature>
<evidence type="ECO:0000256" key="2">
    <source>
        <dbReference type="ARBA" id="ARBA00011900"/>
    </source>
</evidence>
<evidence type="ECO:0000313" key="10">
    <source>
        <dbReference type="Proteomes" id="UP001595616"/>
    </source>
</evidence>
<feature type="domain" description="Type II methyltransferase M.Eco57I C-terminal" evidence="8">
    <location>
        <begin position="244"/>
        <end position="496"/>
    </location>
</feature>
<evidence type="ECO:0000313" key="9">
    <source>
        <dbReference type="EMBL" id="MFC3811350.1"/>
    </source>
</evidence>
<dbReference type="Pfam" id="PF07669">
    <property type="entry name" value="Eco57I"/>
    <property type="match status" value="1"/>
</dbReference>
<dbReference type="InterPro" id="IPR054520">
    <property type="entry name" value="M_Eco57I_C"/>
</dbReference>